<dbReference type="RefSeq" id="WP_169453577.1">
    <property type="nucleotide sequence ID" value="NZ_CP051774.1"/>
</dbReference>
<organism evidence="2 3">
    <name type="scientific">Luteolibacter luteus</name>
    <dbReference type="NCBI Taxonomy" id="2728835"/>
    <lineage>
        <taxon>Bacteria</taxon>
        <taxon>Pseudomonadati</taxon>
        <taxon>Verrucomicrobiota</taxon>
        <taxon>Verrucomicrobiia</taxon>
        <taxon>Verrucomicrobiales</taxon>
        <taxon>Verrucomicrobiaceae</taxon>
        <taxon>Luteolibacter</taxon>
    </lineage>
</organism>
<feature type="region of interest" description="Disordered" evidence="1">
    <location>
        <begin position="65"/>
        <end position="87"/>
    </location>
</feature>
<sequence>MKNQPVDYPEFAVSRDSLSNFFSPPLAKSTFYDLVNRGKIFPVSGVRGYYRLNASLRKLGMPLVMSPPETRSAPGQEIRHRSNTDDQKTSAIRCLLDHLLQGTSEGDWLRHPKASYIALLSGAAW</sequence>
<evidence type="ECO:0000256" key="1">
    <source>
        <dbReference type="SAM" id="MobiDB-lite"/>
    </source>
</evidence>
<reference evidence="2 3" key="1">
    <citation type="submission" date="2020-04" db="EMBL/GenBank/DDBJ databases">
        <title>Luteolibacter sp. G-1-1-1 isolated from soil.</title>
        <authorList>
            <person name="Dahal R.H."/>
        </authorList>
    </citation>
    <scope>NUCLEOTIDE SEQUENCE [LARGE SCALE GENOMIC DNA]</scope>
    <source>
        <strain evidence="2 3">G-1-1-1</strain>
    </source>
</reference>
<dbReference type="AlphaFoldDB" id="A0A858RG60"/>
<proteinExistence type="predicted"/>
<protein>
    <submittedName>
        <fullName evidence="2">Uncharacterized protein</fullName>
    </submittedName>
</protein>
<feature type="compositionally biased region" description="Basic and acidic residues" evidence="1">
    <location>
        <begin position="77"/>
        <end position="87"/>
    </location>
</feature>
<evidence type="ECO:0000313" key="3">
    <source>
        <dbReference type="Proteomes" id="UP000501812"/>
    </source>
</evidence>
<keyword evidence="3" id="KW-1185">Reference proteome</keyword>
<dbReference type="KEGG" id="luo:HHL09_05640"/>
<accession>A0A858RG60</accession>
<name>A0A858RG60_9BACT</name>
<dbReference type="Proteomes" id="UP000501812">
    <property type="component" value="Chromosome"/>
</dbReference>
<dbReference type="EMBL" id="CP051774">
    <property type="protein sequence ID" value="QJE95280.1"/>
    <property type="molecule type" value="Genomic_DNA"/>
</dbReference>
<gene>
    <name evidence="2" type="ORF">HHL09_05640</name>
</gene>
<evidence type="ECO:0000313" key="2">
    <source>
        <dbReference type="EMBL" id="QJE95280.1"/>
    </source>
</evidence>